<reference evidence="1" key="1">
    <citation type="submission" date="2014-05" db="EMBL/GenBank/DDBJ databases">
        <authorList>
            <person name="Chronopoulou M."/>
        </authorList>
    </citation>
    <scope>NUCLEOTIDE SEQUENCE</scope>
    <source>
        <tissue evidence="1">Whole organism</tissue>
    </source>
</reference>
<evidence type="ECO:0000313" key="1">
    <source>
        <dbReference type="EMBL" id="CDW42843.1"/>
    </source>
</evidence>
<proteinExistence type="predicted"/>
<dbReference type="AlphaFoldDB" id="A0A0K2UX80"/>
<accession>A0A0K2UX80</accession>
<dbReference type="EMBL" id="HACA01025481">
    <property type="protein sequence ID" value="CDW42842.1"/>
    <property type="molecule type" value="Transcribed_RNA"/>
</dbReference>
<organism evidence="1">
    <name type="scientific">Lepeophtheirus salmonis</name>
    <name type="common">Salmon louse</name>
    <name type="synonym">Caligus salmonis</name>
    <dbReference type="NCBI Taxonomy" id="72036"/>
    <lineage>
        <taxon>Eukaryota</taxon>
        <taxon>Metazoa</taxon>
        <taxon>Ecdysozoa</taxon>
        <taxon>Arthropoda</taxon>
        <taxon>Crustacea</taxon>
        <taxon>Multicrustacea</taxon>
        <taxon>Hexanauplia</taxon>
        <taxon>Copepoda</taxon>
        <taxon>Siphonostomatoida</taxon>
        <taxon>Caligidae</taxon>
        <taxon>Lepeophtheirus</taxon>
    </lineage>
</organism>
<name>A0A0K2UX80_LEPSM</name>
<protein>
    <submittedName>
        <fullName evidence="1">Uncharacterized protein</fullName>
    </submittedName>
</protein>
<dbReference type="EMBL" id="HACA01025482">
    <property type="protein sequence ID" value="CDW42843.1"/>
    <property type="molecule type" value="Transcribed_RNA"/>
</dbReference>
<sequence length="29" mass="3371">MLDEDSFNIMDWTILTIKEIGKNNNQSSL</sequence>